<evidence type="ECO:0000259" key="7">
    <source>
        <dbReference type="Pfam" id="PF04138"/>
    </source>
</evidence>
<keyword evidence="3 6" id="KW-0812">Transmembrane</keyword>
<feature type="transmembrane region" description="Helical" evidence="6">
    <location>
        <begin position="114"/>
        <end position="132"/>
    </location>
</feature>
<dbReference type="PROSITE" id="PS51257">
    <property type="entry name" value="PROKAR_LIPOPROTEIN"/>
    <property type="match status" value="1"/>
</dbReference>
<proteinExistence type="inferred from homology"/>
<feature type="transmembrane region" description="Helical" evidence="6">
    <location>
        <begin position="21"/>
        <end position="43"/>
    </location>
</feature>
<evidence type="ECO:0000313" key="9">
    <source>
        <dbReference type="Proteomes" id="UP000441389"/>
    </source>
</evidence>
<dbReference type="RefSeq" id="WP_157026060.1">
    <property type="nucleotide sequence ID" value="NZ_WQMS01000006.1"/>
</dbReference>
<dbReference type="GO" id="GO:0000271">
    <property type="term" value="P:polysaccharide biosynthetic process"/>
    <property type="evidence" value="ECO:0007669"/>
    <property type="project" value="InterPro"/>
</dbReference>
<organism evidence="8 9">
    <name type="scientific">Sphingomonas horti</name>
    <dbReference type="NCBI Taxonomy" id="2682842"/>
    <lineage>
        <taxon>Bacteria</taxon>
        <taxon>Pseudomonadati</taxon>
        <taxon>Pseudomonadota</taxon>
        <taxon>Alphaproteobacteria</taxon>
        <taxon>Sphingomonadales</taxon>
        <taxon>Sphingomonadaceae</taxon>
        <taxon>Sphingomonas</taxon>
    </lineage>
</organism>
<keyword evidence="5 6" id="KW-0472">Membrane</keyword>
<dbReference type="InterPro" id="IPR051401">
    <property type="entry name" value="GtrA_CellWall_Glycosyl"/>
</dbReference>
<dbReference type="PANTHER" id="PTHR38459">
    <property type="entry name" value="PROPHAGE BACTOPRENOL-LINKED GLUCOSE TRANSLOCASE HOMOLOG"/>
    <property type="match status" value="1"/>
</dbReference>
<protein>
    <submittedName>
        <fullName evidence="8">GtrA family protein</fullName>
    </submittedName>
</protein>
<evidence type="ECO:0000256" key="4">
    <source>
        <dbReference type="ARBA" id="ARBA00022989"/>
    </source>
</evidence>
<name>A0A6I4J094_9SPHN</name>
<dbReference type="AlphaFoldDB" id="A0A6I4J094"/>
<evidence type="ECO:0000256" key="6">
    <source>
        <dbReference type="SAM" id="Phobius"/>
    </source>
</evidence>
<dbReference type="Pfam" id="PF04138">
    <property type="entry name" value="GtrA_DPMS_TM"/>
    <property type="match status" value="1"/>
</dbReference>
<comment type="similarity">
    <text evidence="2">Belongs to the GtrA family.</text>
</comment>
<evidence type="ECO:0000256" key="5">
    <source>
        <dbReference type="ARBA" id="ARBA00023136"/>
    </source>
</evidence>
<reference evidence="8 9" key="1">
    <citation type="submission" date="2019-12" db="EMBL/GenBank/DDBJ databases">
        <authorList>
            <person name="Huq M.A."/>
        </authorList>
    </citation>
    <scope>NUCLEOTIDE SEQUENCE [LARGE SCALE GENOMIC DNA]</scope>
    <source>
        <strain evidence="8 9">MAH-20</strain>
    </source>
</reference>
<dbReference type="EMBL" id="WQMS01000006">
    <property type="protein sequence ID" value="MVO77071.1"/>
    <property type="molecule type" value="Genomic_DNA"/>
</dbReference>
<sequence>MLSRLPVEDHHRRLLGQLVRFAISGIVLTIGCAGGYLALATWGQIQPNLAMTISFIVISGIGYLLHSHWSFKDHGSRDGQVTRTLRFLTVNTIGFLANQAFVWLLVEYLGGPEWWPVIPIVFVTPLLTFSLNRQWVFS</sequence>
<comment type="caution">
    <text evidence="8">The sequence shown here is derived from an EMBL/GenBank/DDBJ whole genome shotgun (WGS) entry which is preliminary data.</text>
</comment>
<dbReference type="InterPro" id="IPR007267">
    <property type="entry name" value="GtrA_DPMS_TM"/>
</dbReference>
<evidence type="ECO:0000256" key="1">
    <source>
        <dbReference type="ARBA" id="ARBA00004141"/>
    </source>
</evidence>
<keyword evidence="9" id="KW-1185">Reference proteome</keyword>
<evidence type="ECO:0000313" key="8">
    <source>
        <dbReference type="EMBL" id="MVO77071.1"/>
    </source>
</evidence>
<dbReference type="Proteomes" id="UP000441389">
    <property type="component" value="Unassembled WGS sequence"/>
</dbReference>
<dbReference type="GO" id="GO:0005886">
    <property type="term" value="C:plasma membrane"/>
    <property type="evidence" value="ECO:0007669"/>
    <property type="project" value="TreeGrafter"/>
</dbReference>
<feature type="transmembrane region" description="Helical" evidence="6">
    <location>
        <begin position="49"/>
        <end position="66"/>
    </location>
</feature>
<keyword evidence="4 6" id="KW-1133">Transmembrane helix</keyword>
<dbReference type="PANTHER" id="PTHR38459:SF1">
    <property type="entry name" value="PROPHAGE BACTOPRENOL-LINKED GLUCOSE TRANSLOCASE HOMOLOG"/>
    <property type="match status" value="1"/>
</dbReference>
<evidence type="ECO:0000256" key="3">
    <source>
        <dbReference type="ARBA" id="ARBA00022692"/>
    </source>
</evidence>
<comment type="subcellular location">
    <subcellularLocation>
        <location evidence="1">Membrane</location>
        <topology evidence="1">Multi-pass membrane protein</topology>
    </subcellularLocation>
</comment>
<gene>
    <name evidence="8" type="ORF">GON01_03845</name>
</gene>
<feature type="domain" description="GtrA/DPMS transmembrane" evidence="7">
    <location>
        <begin position="20"/>
        <end position="137"/>
    </location>
</feature>
<accession>A0A6I4J094</accession>
<evidence type="ECO:0000256" key="2">
    <source>
        <dbReference type="ARBA" id="ARBA00009399"/>
    </source>
</evidence>
<feature type="transmembrane region" description="Helical" evidence="6">
    <location>
        <begin position="87"/>
        <end position="108"/>
    </location>
</feature>